<dbReference type="InterPro" id="IPR049713">
    <property type="entry name" value="Pr6Pr-like"/>
</dbReference>
<keyword evidence="3" id="KW-1185">Reference proteome</keyword>
<reference evidence="2 3" key="1">
    <citation type="journal article" date="2020" name="Insects">
        <title>Bacteria Belonging to Pseudomonas typographi sp. nov. from the Bark Beetle Ips typographus Have Genomic Potential to Aid in the Host Ecology.</title>
        <authorList>
            <person name="Peral-Aranega E."/>
            <person name="Saati-Santamaria Z."/>
            <person name="Kolarik M."/>
            <person name="Rivas R."/>
            <person name="Garcia-Fraile P."/>
        </authorList>
    </citation>
    <scope>NUCLEOTIDE SEQUENCE [LARGE SCALE GENOMIC DNA]</scope>
    <source>
        <strain evidence="2 3">CA3A</strain>
    </source>
</reference>
<feature type="transmembrane region" description="Helical" evidence="1">
    <location>
        <begin position="180"/>
        <end position="201"/>
    </location>
</feature>
<gene>
    <name evidence="2" type="ORF">HAQ05_16940</name>
</gene>
<evidence type="ECO:0000313" key="3">
    <source>
        <dbReference type="Proteomes" id="UP000805841"/>
    </source>
</evidence>
<feature type="transmembrane region" description="Helical" evidence="1">
    <location>
        <begin position="114"/>
        <end position="131"/>
    </location>
</feature>
<evidence type="ECO:0008006" key="4">
    <source>
        <dbReference type="Google" id="ProtNLM"/>
    </source>
</evidence>
<proteinExistence type="predicted"/>
<evidence type="ECO:0000256" key="1">
    <source>
        <dbReference type="SAM" id="Phobius"/>
    </source>
</evidence>
<evidence type="ECO:0000313" key="2">
    <source>
        <dbReference type="EMBL" id="MBD1600383.1"/>
    </source>
</evidence>
<organism evidence="2 3">
    <name type="scientific">Pseudomonas typographi</name>
    <dbReference type="NCBI Taxonomy" id="2715964"/>
    <lineage>
        <taxon>Bacteria</taxon>
        <taxon>Pseudomonadati</taxon>
        <taxon>Pseudomonadota</taxon>
        <taxon>Gammaproteobacteria</taxon>
        <taxon>Pseudomonadales</taxon>
        <taxon>Pseudomonadaceae</taxon>
        <taxon>Pseudomonas</taxon>
    </lineage>
</organism>
<dbReference type="RefSeq" id="WP_190422651.1">
    <property type="nucleotide sequence ID" value="NZ_JAAOCA010000021.1"/>
</dbReference>
<sequence length="214" mass="23727">MRRRSWIAALAALGWFALALQLYLVLAVRYEVQASLLGGLVHFFSYFTVLSNTLAAALFTAQASHSNTATAVWLRRPAVAGWVTASILLVGIAYSLLLRSLWQPQGWQWLANELLHDAMPVLCLGFWWWVVPRGHLRAWHVPLWALYPLGYFAFTLLRGASIGVWPYPFVDVSSLGLGRVFINALGVLAGFLGIATLLLMVDRYASASLPSARQ</sequence>
<dbReference type="EMBL" id="JAAOCA010000021">
    <property type="protein sequence ID" value="MBD1600383.1"/>
    <property type="molecule type" value="Genomic_DNA"/>
</dbReference>
<feature type="transmembrane region" description="Helical" evidence="1">
    <location>
        <begin position="82"/>
        <end position="102"/>
    </location>
</feature>
<protein>
    <recommendedName>
        <fullName evidence="4">Integral membrane protein</fullName>
    </recommendedName>
</protein>
<keyword evidence="1" id="KW-1133">Transmembrane helix</keyword>
<dbReference type="NCBIfam" id="NF038065">
    <property type="entry name" value="Pr6Pr"/>
    <property type="match status" value="1"/>
</dbReference>
<feature type="transmembrane region" description="Helical" evidence="1">
    <location>
        <begin position="143"/>
        <end position="168"/>
    </location>
</feature>
<keyword evidence="1" id="KW-0812">Transmembrane</keyword>
<name>A0ABR7Z4S9_9PSED</name>
<comment type="caution">
    <text evidence="2">The sequence shown here is derived from an EMBL/GenBank/DDBJ whole genome shotgun (WGS) entry which is preliminary data.</text>
</comment>
<dbReference type="Proteomes" id="UP000805841">
    <property type="component" value="Unassembled WGS sequence"/>
</dbReference>
<keyword evidence="1" id="KW-0472">Membrane</keyword>
<feature type="transmembrane region" description="Helical" evidence="1">
    <location>
        <begin position="43"/>
        <end position="61"/>
    </location>
</feature>
<accession>A0ABR7Z4S9</accession>